<proteinExistence type="predicted"/>
<gene>
    <name evidence="1" type="ORF">L6452_02796</name>
</gene>
<evidence type="ECO:0000313" key="1">
    <source>
        <dbReference type="EMBL" id="KAI3771630.1"/>
    </source>
</evidence>
<comment type="caution">
    <text evidence="1">The sequence shown here is derived from an EMBL/GenBank/DDBJ whole genome shotgun (WGS) entry which is preliminary data.</text>
</comment>
<evidence type="ECO:0000313" key="2">
    <source>
        <dbReference type="Proteomes" id="UP001055879"/>
    </source>
</evidence>
<accession>A0ACB9FKG3</accession>
<organism evidence="1 2">
    <name type="scientific">Arctium lappa</name>
    <name type="common">Greater burdock</name>
    <name type="synonym">Lappa major</name>
    <dbReference type="NCBI Taxonomy" id="4217"/>
    <lineage>
        <taxon>Eukaryota</taxon>
        <taxon>Viridiplantae</taxon>
        <taxon>Streptophyta</taxon>
        <taxon>Embryophyta</taxon>
        <taxon>Tracheophyta</taxon>
        <taxon>Spermatophyta</taxon>
        <taxon>Magnoliopsida</taxon>
        <taxon>eudicotyledons</taxon>
        <taxon>Gunneridae</taxon>
        <taxon>Pentapetalae</taxon>
        <taxon>asterids</taxon>
        <taxon>campanulids</taxon>
        <taxon>Asterales</taxon>
        <taxon>Asteraceae</taxon>
        <taxon>Carduoideae</taxon>
        <taxon>Cardueae</taxon>
        <taxon>Arctiinae</taxon>
        <taxon>Arctium</taxon>
    </lineage>
</organism>
<name>A0ACB9FKG3_ARCLA</name>
<keyword evidence="2" id="KW-1185">Reference proteome</keyword>
<dbReference type="Proteomes" id="UP001055879">
    <property type="component" value="Linkage Group LG01"/>
</dbReference>
<reference evidence="2" key="1">
    <citation type="journal article" date="2022" name="Mol. Ecol. Resour.">
        <title>The genomes of chicory, endive, great burdock and yacon provide insights into Asteraceae palaeo-polyploidization history and plant inulin production.</title>
        <authorList>
            <person name="Fan W."/>
            <person name="Wang S."/>
            <person name="Wang H."/>
            <person name="Wang A."/>
            <person name="Jiang F."/>
            <person name="Liu H."/>
            <person name="Zhao H."/>
            <person name="Xu D."/>
            <person name="Zhang Y."/>
        </authorList>
    </citation>
    <scope>NUCLEOTIDE SEQUENCE [LARGE SCALE GENOMIC DNA]</scope>
    <source>
        <strain evidence="2">cv. Niubang</strain>
    </source>
</reference>
<protein>
    <submittedName>
        <fullName evidence="1">Uncharacterized protein</fullName>
    </submittedName>
</protein>
<reference evidence="1 2" key="2">
    <citation type="journal article" date="2022" name="Mol. Ecol. Resour.">
        <title>The genomes of chicory, endive, great burdock and yacon provide insights into Asteraceae paleo-polyploidization history and plant inulin production.</title>
        <authorList>
            <person name="Fan W."/>
            <person name="Wang S."/>
            <person name="Wang H."/>
            <person name="Wang A."/>
            <person name="Jiang F."/>
            <person name="Liu H."/>
            <person name="Zhao H."/>
            <person name="Xu D."/>
            <person name="Zhang Y."/>
        </authorList>
    </citation>
    <scope>NUCLEOTIDE SEQUENCE [LARGE SCALE GENOMIC DNA]</scope>
    <source>
        <strain evidence="2">cv. Niubang</strain>
    </source>
</reference>
<dbReference type="EMBL" id="CM042047">
    <property type="protein sequence ID" value="KAI3771630.1"/>
    <property type="molecule type" value="Genomic_DNA"/>
</dbReference>
<sequence>MSKEIVLSQLQPRNDWSGISYIPPPFTNKGTSPRADRTSNAEDETNLSESKGKKKIVEINVTLEDKRFQEWALEGFEGKL</sequence>